<evidence type="ECO:0000313" key="2">
    <source>
        <dbReference type="EMBL" id="TKJ85274.1"/>
    </source>
</evidence>
<keyword evidence="4" id="KW-1185">Reference proteome</keyword>
<reference evidence="2 3" key="1">
    <citation type="journal article" date="2019" name="Sci. Rep.">
        <title>Differences in resource use lead to coexistence of seed-transmitted microbial populations.</title>
        <authorList>
            <person name="Torres-Cortes G."/>
            <person name="Garcia B.J."/>
            <person name="Compant S."/>
            <person name="Rezki S."/>
            <person name="Jones P."/>
            <person name="Preveaux A."/>
            <person name="Briand M."/>
            <person name="Roulet A."/>
            <person name="Bouchez O."/>
            <person name="Jacobson D."/>
            <person name="Barret M."/>
        </authorList>
    </citation>
    <scope>NUCLEOTIDE SEQUENCE [LARGE SCALE GENOMIC DNA]</scope>
    <source>
        <strain evidence="2 3">CFBP13511</strain>
    </source>
</reference>
<dbReference type="OrthoDB" id="6522652at2"/>
<gene>
    <name evidence="2" type="ORF">EpCFBP13511_20155</name>
    <name evidence="1" type="ORF">IFT93_07685</name>
</gene>
<evidence type="ECO:0000313" key="1">
    <source>
        <dbReference type="EMBL" id="MBD8106306.1"/>
    </source>
</evidence>
<reference evidence="1 4" key="2">
    <citation type="journal article" date="2020" name="FEMS Microbiol. Ecol.">
        <title>Temporal dynamics of bacterial communities during seed development and maturation.</title>
        <authorList>
            <person name="Chesneau G."/>
            <person name="Torres-Cortes G."/>
            <person name="Briand M."/>
            <person name="Darrasse A."/>
            <person name="Preveaux A."/>
            <person name="Marais C."/>
            <person name="Jacques M.A."/>
            <person name="Shade A."/>
            <person name="Barret M."/>
        </authorList>
    </citation>
    <scope>NUCLEOTIDE SEQUENCE [LARGE SCALE GENOMIC DNA]</scope>
    <source>
        <strain evidence="1 4">CFBP13732</strain>
    </source>
</reference>
<dbReference type="EMBL" id="QGAC01000023">
    <property type="protein sequence ID" value="TKJ85274.1"/>
    <property type="molecule type" value="Genomic_DNA"/>
</dbReference>
<accession>A0A4U3EXH5</accession>
<protein>
    <submittedName>
        <fullName evidence="2">Uncharacterized protein</fullName>
    </submittedName>
</protein>
<dbReference type="Proteomes" id="UP000661012">
    <property type="component" value="Unassembled WGS sequence"/>
</dbReference>
<dbReference type="AlphaFoldDB" id="A0A4U3EXH5"/>
<sequence length="82" mass="9044">MLQFHEIQRLSERCGLIVLLAGFSLFTPFSTAEKIVISLSQEQDGGDAGRACIYVHQGSAEFRIVKPDETCAAEITVTQQRS</sequence>
<dbReference type="Proteomes" id="UP000306393">
    <property type="component" value="Unassembled WGS sequence"/>
</dbReference>
<name>A0A4U3EXH5_9GAMM</name>
<proteinExistence type="predicted"/>
<dbReference type="STRING" id="1219360.GCA_001571305_03653"/>
<evidence type="ECO:0000313" key="4">
    <source>
        <dbReference type="Proteomes" id="UP000661012"/>
    </source>
</evidence>
<dbReference type="RefSeq" id="WP_062747971.1">
    <property type="nucleotide sequence ID" value="NZ_JACYNM010000003.1"/>
</dbReference>
<evidence type="ECO:0000313" key="3">
    <source>
        <dbReference type="Proteomes" id="UP000306393"/>
    </source>
</evidence>
<comment type="caution">
    <text evidence="2">The sequence shown here is derived from an EMBL/GenBank/DDBJ whole genome shotgun (WGS) entry which is preliminary data.</text>
</comment>
<organism evidence="2 3">
    <name type="scientific">Erwinia persicina</name>
    <dbReference type="NCBI Taxonomy" id="55211"/>
    <lineage>
        <taxon>Bacteria</taxon>
        <taxon>Pseudomonadati</taxon>
        <taxon>Pseudomonadota</taxon>
        <taxon>Gammaproteobacteria</taxon>
        <taxon>Enterobacterales</taxon>
        <taxon>Erwiniaceae</taxon>
        <taxon>Erwinia</taxon>
    </lineage>
</organism>
<dbReference type="EMBL" id="JACYNN010000004">
    <property type="protein sequence ID" value="MBD8106306.1"/>
    <property type="molecule type" value="Genomic_DNA"/>
</dbReference>